<organism evidence="2 3">
    <name type="scientific">Stachybotrys chlorohalonatus (strain IBT 40285)</name>
    <dbReference type="NCBI Taxonomy" id="1283841"/>
    <lineage>
        <taxon>Eukaryota</taxon>
        <taxon>Fungi</taxon>
        <taxon>Dikarya</taxon>
        <taxon>Ascomycota</taxon>
        <taxon>Pezizomycotina</taxon>
        <taxon>Sordariomycetes</taxon>
        <taxon>Hypocreomycetidae</taxon>
        <taxon>Hypocreales</taxon>
        <taxon>Stachybotryaceae</taxon>
        <taxon>Stachybotrys</taxon>
    </lineage>
</organism>
<evidence type="ECO:0000313" key="2">
    <source>
        <dbReference type="EMBL" id="KFA63036.1"/>
    </source>
</evidence>
<gene>
    <name evidence="2" type="ORF">S40285_06391</name>
</gene>
<feature type="compositionally biased region" description="Low complexity" evidence="1">
    <location>
        <begin position="7"/>
        <end position="28"/>
    </location>
</feature>
<name>A0A084QGF1_STAC4</name>
<feature type="region of interest" description="Disordered" evidence="1">
    <location>
        <begin position="949"/>
        <end position="974"/>
    </location>
</feature>
<reference evidence="2 3" key="1">
    <citation type="journal article" date="2014" name="BMC Genomics">
        <title>Comparative genome sequencing reveals chemotype-specific gene clusters in the toxigenic black mold Stachybotrys.</title>
        <authorList>
            <person name="Semeiks J."/>
            <person name="Borek D."/>
            <person name="Otwinowski Z."/>
            <person name="Grishin N.V."/>
        </authorList>
    </citation>
    <scope>NUCLEOTIDE SEQUENCE [LARGE SCALE GENOMIC DNA]</scope>
    <source>
        <strain evidence="2 3">IBT 40285</strain>
    </source>
</reference>
<feature type="compositionally biased region" description="Basic and acidic residues" evidence="1">
    <location>
        <begin position="949"/>
        <end position="958"/>
    </location>
</feature>
<dbReference type="OrthoDB" id="5376710at2759"/>
<feature type="compositionally biased region" description="Acidic residues" evidence="1">
    <location>
        <begin position="795"/>
        <end position="813"/>
    </location>
</feature>
<dbReference type="HOGENOM" id="CLU_008374_0_0_1"/>
<evidence type="ECO:0000256" key="1">
    <source>
        <dbReference type="SAM" id="MobiDB-lite"/>
    </source>
</evidence>
<feature type="region of interest" description="Disordered" evidence="1">
    <location>
        <begin position="528"/>
        <end position="552"/>
    </location>
</feature>
<protein>
    <submittedName>
        <fullName evidence="2">Uncharacterized protein</fullName>
    </submittedName>
</protein>
<sequence length="974" mass="108047">MLQRPMTNSTGSSTSSYRRRLSVNPFNPFRRRRPILNTPSGEESGSTNASTHSGDRDSDRPPLHTRATETNSLHESSESNQRQLQTLVQRMRSAPSGPAPSHVDTAYDEFLKIREQGSALCHAILQDDNRHLRGIPHGGDNAGRRDSSFDYARSPGSQFDQRSSFSGRSLAEVITTSGAKSAHASEPGLSSVRDWKICVETLAEAFRVSLAETYKRYERDATQEMVDTLFSNKRFRREAVNRMRNASVTRVMSADPQFFPRYEIRFRNYERVKQELIDIRHLLQCAESGISPAREIEEFAISSSGDAILEFANLTPDYASSEPALRFRVSSRLLAETSPIFARMFSGRSSSLHLHEDDNINTQLPPPPTKYTCRDGTEANLFRMPQHELNRLGCLEILLHAAHLHRDKIPKEVTFDQFIAIAECCIKYKSTAPLELVVEHEWLPHWMHKGADAMPDGLLVISYAFGLRQLFARTSKSVILNLAGEQDLLSKPWPDRIRDKIWAVRCAKIAQVYACCASAVQEYIGQPGSATNGATEESSLQNERRPSSTTPGLVLGGIPRCPKGSHACDAANLGWLMLVLNELKLLHHILRPEALGQSLAAPQESSMSLAQIIEALKKIPSPPTPVHTGAICNPCIMLKAAVSDIQNSLMGLTLHDVSGKSHGWALSKNKMMEPQNLFSDGFAGMAANEHNYSVLNEFPDAIRLQILEQLDRPKDLRSAILINRAFHATYQGHTVRLLQKVLRADYNMTVSRDLFPLMLSNKEQKVLTHELHDLAAGDFANGADEAGDVRTVRSEDDDADSTDDDEDEDDLIEVDVTPVPPTNGAPPPGPAFPPRLEEEELLNGLRPPRQPSAESVRGPALAQSTSTAFADAISEDEPPMTEQEAHRILWPEAAIQAVSPTVPPTPSCPEESREKFLAGDVFFEGVVENKTLVRINEKQLQSDHEWRIGLIKKTDRPPTSRSGTSASRGDEGED</sequence>
<dbReference type="InParanoid" id="A0A084QGF1"/>
<evidence type="ECO:0000313" key="3">
    <source>
        <dbReference type="Proteomes" id="UP000028524"/>
    </source>
</evidence>
<keyword evidence="3" id="KW-1185">Reference proteome</keyword>
<dbReference type="STRING" id="1283841.A0A084QGF1"/>
<feature type="compositionally biased region" description="Polar residues" evidence="1">
    <location>
        <begin position="37"/>
        <end position="52"/>
    </location>
</feature>
<dbReference type="Proteomes" id="UP000028524">
    <property type="component" value="Unassembled WGS sequence"/>
</dbReference>
<feature type="compositionally biased region" description="Polar residues" evidence="1">
    <location>
        <begin position="528"/>
        <end position="551"/>
    </location>
</feature>
<dbReference type="OMA" id="YEIRFRN"/>
<dbReference type="AlphaFoldDB" id="A0A084QGF1"/>
<accession>A0A084QGF1</accession>
<feature type="compositionally biased region" description="Pro residues" evidence="1">
    <location>
        <begin position="818"/>
        <end position="833"/>
    </location>
</feature>
<feature type="compositionally biased region" description="Polar residues" evidence="1">
    <location>
        <begin position="68"/>
        <end position="83"/>
    </location>
</feature>
<feature type="region of interest" description="Disordered" evidence="1">
    <location>
        <begin position="137"/>
        <end position="165"/>
    </location>
</feature>
<feature type="region of interest" description="Disordered" evidence="1">
    <location>
        <begin position="1"/>
        <end position="83"/>
    </location>
</feature>
<proteinExistence type="predicted"/>
<dbReference type="EMBL" id="KL660761">
    <property type="protein sequence ID" value="KFA63036.1"/>
    <property type="molecule type" value="Genomic_DNA"/>
</dbReference>
<feature type="compositionally biased region" description="Basic and acidic residues" evidence="1">
    <location>
        <begin position="53"/>
        <end position="62"/>
    </location>
</feature>
<feature type="compositionally biased region" description="Polar residues" evidence="1">
    <location>
        <begin position="155"/>
        <end position="165"/>
    </location>
</feature>
<feature type="region of interest" description="Disordered" evidence="1">
    <location>
        <begin position="778"/>
        <end position="835"/>
    </location>
</feature>